<proteinExistence type="inferred from homology"/>
<dbReference type="AlphaFoldDB" id="A0AA42CL72"/>
<keyword evidence="4 7" id="KW-0812">Transmembrane</keyword>
<reference evidence="9" key="1">
    <citation type="submission" date="2022-05" db="EMBL/GenBank/DDBJ databases">
        <authorList>
            <person name="Pankratov T."/>
        </authorList>
    </citation>
    <scope>NUCLEOTIDE SEQUENCE</scope>
    <source>
        <strain evidence="9">BP6-180914</strain>
    </source>
</reference>
<evidence type="ECO:0000256" key="6">
    <source>
        <dbReference type="ARBA" id="ARBA00023136"/>
    </source>
</evidence>
<feature type="transmembrane region" description="Helical" evidence="7">
    <location>
        <begin position="121"/>
        <end position="141"/>
    </location>
</feature>
<evidence type="ECO:0000256" key="3">
    <source>
        <dbReference type="ARBA" id="ARBA00022475"/>
    </source>
</evidence>
<dbReference type="Gene3D" id="1.10.3720.10">
    <property type="entry name" value="MetI-like"/>
    <property type="match status" value="1"/>
</dbReference>
<comment type="caution">
    <text evidence="9">The sequence shown here is derived from an EMBL/GenBank/DDBJ whole genome shotgun (WGS) entry which is preliminary data.</text>
</comment>
<evidence type="ECO:0000259" key="8">
    <source>
        <dbReference type="PROSITE" id="PS50928"/>
    </source>
</evidence>
<feature type="transmembrane region" description="Helical" evidence="7">
    <location>
        <begin position="171"/>
        <end position="195"/>
    </location>
</feature>
<feature type="transmembrane region" description="Helical" evidence="7">
    <location>
        <begin position="276"/>
        <end position="302"/>
    </location>
</feature>
<comment type="similarity">
    <text evidence="7">Belongs to the binding-protein-dependent transport system permease family.</text>
</comment>
<dbReference type="Pfam" id="PF00528">
    <property type="entry name" value="BPD_transp_1"/>
    <property type="match status" value="1"/>
</dbReference>
<keyword evidence="10" id="KW-1185">Reference proteome</keyword>
<keyword evidence="2 7" id="KW-0813">Transport</keyword>
<dbReference type="InterPro" id="IPR000515">
    <property type="entry name" value="MetI-like"/>
</dbReference>
<evidence type="ECO:0000256" key="5">
    <source>
        <dbReference type="ARBA" id="ARBA00022989"/>
    </source>
</evidence>
<keyword evidence="3" id="KW-1003">Cell membrane</keyword>
<dbReference type="SUPFAM" id="SSF161098">
    <property type="entry name" value="MetI-like"/>
    <property type="match status" value="1"/>
</dbReference>
<comment type="subcellular location">
    <subcellularLocation>
        <location evidence="1 7">Cell membrane</location>
        <topology evidence="1 7">Multi-pass membrane protein</topology>
    </subcellularLocation>
</comment>
<dbReference type="EMBL" id="JAMOIM010000001">
    <property type="protein sequence ID" value="MCW6507010.1"/>
    <property type="molecule type" value="Genomic_DNA"/>
</dbReference>
<dbReference type="CDD" id="cd06261">
    <property type="entry name" value="TM_PBP2"/>
    <property type="match status" value="1"/>
</dbReference>
<dbReference type="RefSeq" id="WP_282583345.1">
    <property type="nucleotide sequence ID" value="NZ_JAMOIM010000001.1"/>
</dbReference>
<evidence type="ECO:0000256" key="2">
    <source>
        <dbReference type="ARBA" id="ARBA00022448"/>
    </source>
</evidence>
<feature type="transmembrane region" description="Helical" evidence="7">
    <location>
        <begin position="24"/>
        <end position="45"/>
    </location>
</feature>
<organism evidence="9 10">
    <name type="scientific">Lichenifustis flavocetrariae</name>
    <dbReference type="NCBI Taxonomy" id="2949735"/>
    <lineage>
        <taxon>Bacteria</taxon>
        <taxon>Pseudomonadati</taxon>
        <taxon>Pseudomonadota</taxon>
        <taxon>Alphaproteobacteria</taxon>
        <taxon>Hyphomicrobiales</taxon>
        <taxon>Lichenihabitantaceae</taxon>
        <taxon>Lichenifustis</taxon>
    </lineage>
</organism>
<dbReference type="PANTHER" id="PTHR43005">
    <property type="entry name" value="BLR7065 PROTEIN"/>
    <property type="match status" value="1"/>
</dbReference>
<evidence type="ECO:0000256" key="1">
    <source>
        <dbReference type="ARBA" id="ARBA00004651"/>
    </source>
</evidence>
<keyword evidence="5 7" id="KW-1133">Transmembrane helix</keyword>
<dbReference type="Proteomes" id="UP001165667">
    <property type="component" value="Unassembled WGS sequence"/>
</dbReference>
<dbReference type="GO" id="GO:0005886">
    <property type="term" value="C:plasma membrane"/>
    <property type="evidence" value="ECO:0007669"/>
    <property type="project" value="UniProtKB-SubCell"/>
</dbReference>
<evidence type="ECO:0000313" key="10">
    <source>
        <dbReference type="Proteomes" id="UP001165667"/>
    </source>
</evidence>
<feature type="transmembrane region" description="Helical" evidence="7">
    <location>
        <begin position="87"/>
        <end position="109"/>
    </location>
</feature>
<evidence type="ECO:0000313" key="9">
    <source>
        <dbReference type="EMBL" id="MCW6507010.1"/>
    </source>
</evidence>
<evidence type="ECO:0000256" key="4">
    <source>
        <dbReference type="ARBA" id="ARBA00022692"/>
    </source>
</evidence>
<feature type="domain" description="ABC transmembrane type-1" evidence="8">
    <location>
        <begin position="83"/>
        <end position="299"/>
    </location>
</feature>
<dbReference type="PROSITE" id="PS50928">
    <property type="entry name" value="ABC_TM1"/>
    <property type="match status" value="1"/>
</dbReference>
<name>A0AA42CL72_9HYPH</name>
<dbReference type="PANTHER" id="PTHR43005:SF2">
    <property type="entry name" value="INTEGRAL MEMBRANE SUGAR TRANSPORT PROTEIN"/>
    <property type="match status" value="1"/>
</dbReference>
<gene>
    <name evidence="9" type="ORF">M8523_03130</name>
</gene>
<keyword evidence="6 7" id="KW-0472">Membrane</keyword>
<evidence type="ECO:0000256" key="7">
    <source>
        <dbReference type="RuleBase" id="RU363032"/>
    </source>
</evidence>
<dbReference type="InterPro" id="IPR035906">
    <property type="entry name" value="MetI-like_sf"/>
</dbReference>
<protein>
    <submittedName>
        <fullName evidence="9">Sugar ABC transporter permease</fullName>
    </submittedName>
</protein>
<feature type="transmembrane region" description="Helical" evidence="7">
    <location>
        <begin position="216"/>
        <end position="238"/>
    </location>
</feature>
<accession>A0AA42CL72</accession>
<dbReference type="GO" id="GO:0055085">
    <property type="term" value="P:transmembrane transport"/>
    <property type="evidence" value="ECO:0007669"/>
    <property type="project" value="InterPro"/>
</dbReference>
<sequence>MSSASVRLGTVAARKPRNRWPDATPWLLLVPIAVSLGTVSVYPILNGLWLSLRNTSLVSQQDDFVGLLNYGVLLGDDAFWNAWRHTLVFTFVSTALETVIGMGMALLLFEQFTGRSLIRAAMLVPWAMPTVVTSKMFGWLFDGQHGVVNWLLLSAGLIRDNINWYGSVDHALGTIIVADVWKTTPFMALLLLAGLQTIDGSLTEAARMDGAKTWQAFLYVRLPMLWSTLLIAGLFRALDAFRVFDLVYVLTGGGPADSTETLSTLSYKTLFSTLQFGYGSTLSTAMFITEAIIAVGFAVFIVRQLGRAR</sequence>